<reference evidence="6" key="1">
    <citation type="submission" date="2015-07" db="EMBL/GenBank/DDBJ databases">
        <title>Whole genome sequence of an Ensifer adhaerens strain isolated from a cave pool in the Wind Cave National Park.</title>
        <authorList>
            <person name="Eng W.W.H."/>
            <person name="Gan H.M."/>
            <person name="Barton H.A."/>
            <person name="Savka M.A."/>
        </authorList>
    </citation>
    <scope>NUCLEOTIDE SEQUENCE [LARGE SCALE GENOMIC DNA]</scope>
    <source>
        <strain evidence="6">SD006</strain>
    </source>
</reference>
<dbReference type="PROSITE" id="PS51891">
    <property type="entry name" value="CENP_V_GFA"/>
    <property type="match status" value="1"/>
</dbReference>
<feature type="domain" description="CENP-V/GFA" evidence="4">
    <location>
        <begin position="3"/>
        <end position="110"/>
    </location>
</feature>
<proteinExistence type="inferred from homology"/>
<dbReference type="InterPro" id="IPR006913">
    <property type="entry name" value="CENP-V/GFA"/>
</dbReference>
<dbReference type="PATRIC" id="fig|106592.7.peg.3314"/>
<dbReference type="OrthoDB" id="9805575at2"/>
<accession>A0A0L8C359</accession>
<dbReference type="RefSeq" id="WP_053248269.1">
    <property type="nucleotide sequence ID" value="NZ_LGAP01000002.1"/>
</dbReference>
<dbReference type="AlphaFoldDB" id="A0A0L8C359"/>
<dbReference type="Pfam" id="PF04828">
    <property type="entry name" value="GFA"/>
    <property type="match status" value="1"/>
</dbReference>
<keyword evidence="3" id="KW-0862">Zinc</keyword>
<dbReference type="GO" id="GO:0046872">
    <property type="term" value="F:metal ion binding"/>
    <property type="evidence" value="ECO:0007669"/>
    <property type="project" value="UniProtKB-KW"/>
</dbReference>
<sequence>MRYEGSCHCGKIAFEVEGDFAEAIDCNCSMCRRRGGLLAFVARDSLSLKTPKADLSTYEFNRHVIKHHFCDHCGIAPFGEGDGPNGPMAAVNLRCLPEFDIEAVKIVKYDGLSV</sequence>
<protein>
    <submittedName>
        <fullName evidence="5">Aldehyde-activating protein</fullName>
    </submittedName>
</protein>
<dbReference type="GO" id="GO:0016846">
    <property type="term" value="F:carbon-sulfur lyase activity"/>
    <property type="evidence" value="ECO:0007669"/>
    <property type="project" value="InterPro"/>
</dbReference>
<evidence type="ECO:0000256" key="3">
    <source>
        <dbReference type="ARBA" id="ARBA00022833"/>
    </source>
</evidence>
<evidence type="ECO:0000259" key="4">
    <source>
        <dbReference type="PROSITE" id="PS51891"/>
    </source>
</evidence>
<name>A0A0L8C359_ENSAD</name>
<dbReference type="SUPFAM" id="SSF51316">
    <property type="entry name" value="Mss4-like"/>
    <property type="match status" value="1"/>
</dbReference>
<dbReference type="PANTHER" id="PTHR28620:SF1">
    <property type="entry name" value="CENP-V_GFA DOMAIN-CONTAINING PROTEIN"/>
    <property type="match status" value="1"/>
</dbReference>
<evidence type="ECO:0000313" key="5">
    <source>
        <dbReference type="EMBL" id="KOF21331.1"/>
    </source>
</evidence>
<keyword evidence="2" id="KW-0479">Metal-binding</keyword>
<comment type="similarity">
    <text evidence="1">Belongs to the Gfa family.</text>
</comment>
<dbReference type="EMBL" id="LGAP01000002">
    <property type="protein sequence ID" value="KOF21331.1"/>
    <property type="molecule type" value="Genomic_DNA"/>
</dbReference>
<dbReference type="InterPro" id="IPR052355">
    <property type="entry name" value="CENP-V-like"/>
</dbReference>
<dbReference type="InterPro" id="IPR011057">
    <property type="entry name" value="Mss4-like_sf"/>
</dbReference>
<dbReference type="PANTHER" id="PTHR28620">
    <property type="entry name" value="CENTROMERE PROTEIN V"/>
    <property type="match status" value="1"/>
</dbReference>
<evidence type="ECO:0000256" key="1">
    <source>
        <dbReference type="ARBA" id="ARBA00005495"/>
    </source>
</evidence>
<dbReference type="Gene3D" id="2.170.150.70">
    <property type="match status" value="1"/>
</dbReference>
<comment type="caution">
    <text evidence="5">The sequence shown here is derived from an EMBL/GenBank/DDBJ whole genome shotgun (WGS) entry which is preliminary data.</text>
</comment>
<organism evidence="5 6">
    <name type="scientific">Ensifer adhaerens</name>
    <name type="common">Sinorhizobium morelense</name>
    <dbReference type="NCBI Taxonomy" id="106592"/>
    <lineage>
        <taxon>Bacteria</taxon>
        <taxon>Pseudomonadati</taxon>
        <taxon>Pseudomonadota</taxon>
        <taxon>Alphaproteobacteria</taxon>
        <taxon>Hyphomicrobiales</taxon>
        <taxon>Rhizobiaceae</taxon>
        <taxon>Sinorhizobium/Ensifer group</taxon>
        <taxon>Ensifer</taxon>
    </lineage>
</organism>
<gene>
    <name evidence="5" type="ORF">AC244_08255</name>
</gene>
<dbReference type="Proteomes" id="UP000037425">
    <property type="component" value="Unassembled WGS sequence"/>
</dbReference>
<evidence type="ECO:0000313" key="6">
    <source>
        <dbReference type="Proteomes" id="UP000037425"/>
    </source>
</evidence>
<evidence type="ECO:0000256" key="2">
    <source>
        <dbReference type="ARBA" id="ARBA00022723"/>
    </source>
</evidence>